<reference evidence="4 5" key="1">
    <citation type="submission" date="2024-07" db="EMBL/GenBank/DDBJ databases">
        <title>Draft sequence of the Neodothiora populina.</title>
        <authorList>
            <person name="Drown D.D."/>
            <person name="Schuette U.S."/>
            <person name="Buechlein A.B."/>
            <person name="Rusch D.R."/>
            <person name="Winton L.W."/>
            <person name="Adams G.A."/>
        </authorList>
    </citation>
    <scope>NUCLEOTIDE SEQUENCE [LARGE SCALE GENOMIC DNA]</scope>
    <source>
        <strain evidence="4 5">CPC 39397</strain>
    </source>
</reference>
<evidence type="ECO:0000313" key="5">
    <source>
        <dbReference type="Proteomes" id="UP001562354"/>
    </source>
</evidence>
<evidence type="ECO:0000256" key="1">
    <source>
        <dbReference type="ARBA" id="ARBA00023242"/>
    </source>
</evidence>
<dbReference type="PROSITE" id="PS50048">
    <property type="entry name" value="ZN2_CY6_FUNGAL_2"/>
    <property type="match status" value="1"/>
</dbReference>
<evidence type="ECO:0000259" key="3">
    <source>
        <dbReference type="PROSITE" id="PS50048"/>
    </source>
</evidence>
<dbReference type="SUPFAM" id="SSF57701">
    <property type="entry name" value="Zn2/Cys6 DNA-binding domain"/>
    <property type="match status" value="1"/>
</dbReference>
<dbReference type="InterPro" id="IPR036864">
    <property type="entry name" value="Zn2-C6_fun-type_DNA-bd_sf"/>
</dbReference>
<name>A0ABR3PNK8_9PEZI</name>
<protein>
    <recommendedName>
        <fullName evidence="3">Zn(2)-C6 fungal-type domain-containing protein</fullName>
    </recommendedName>
</protein>
<keyword evidence="5" id="KW-1185">Reference proteome</keyword>
<feature type="domain" description="Zn(2)-C6 fungal-type" evidence="3">
    <location>
        <begin position="10"/>
        <end position="38"/>
    </location>
</feature>
<dbReference type="PANTHER" id="PTHR38791:SF13">
    <property type="entry name" value="ZN(2)-C6 FUNGAL-TYPE DOMAIN-CONTAINING PROTEIN"/>
    <property type="match status" value="1"/>
</dbReference>
<dbReference type="Proteomes" id="UP001562354">
    <property type="component" value="Unassembled WGS sequence"/>
</dbReference>
<dbReference type="PROSITE" id="PS00463">
    <property type="entry name" value="ZN2_CY6_FUNGAL_1"/>
    <property type="match status" value="1"/>
</dbReference>
<dbReference type="InterPro" id="IPR053175">
    <property type="entry name" value="DHMBA_Reg_Transcription_Factor"/>
</dbReference>
<dbReference type="Gene3D" id="4.10.240.10">
    <property type="entry name" value="Zn(2)-C6 fungal-type DNA-binding domain"/>
    <property type="match status" value="1"/>
</dbReference>
<dbReference type="InterPro" id="IPR021858">
    <property type="entry name" value="Fun_TF"/>
</dbReference>
<dbReference type="EMBL" id="JBFMKM010000003">
    <property type="protein sequence ID" value="KAL1311048.1"/>
    <property type="molecule type" value="Genomic_DNA"/>
</dbReference>
<dbReference type="SMART" id="SM00066">
    <property type="entry name" value="GAL4"/>
    <property type="match status" value="1"/>
</dbReference>
<accession>A0ABR3PNK8</accession>
<comment type="caution">
    <text evidence="4">The sequence shown here is derived from an EMBL/GenBank/DDBJ whole genome shotgun (WGS) entry which is preliminary data.</text>
</comment>
<sequence length="537" mass="60325">MVYGGRPSRGCETCKKRKIKCDEKRPTCLQCKKSSRTCLGYPDEADLIFRNQNDKIAGRSQKSKKPKDRPLPAPDSTQSESGKTALQLRRKHDRAVLPSSAGYRFEDVPQEGATFSLHPPPTVPMEEQVVQVYFKNFRALYYNEDTIQGFLPYLVPMYQTSKRNSALRIATRATALCAISQLPAQRHLTYHATAMYTRAIIAVSSALQDPAEARSDETLQATLLLCLYESIRASDNTITAWSNHVDGATALVRARGSSQFANTQSLSLFRAARTQMLTNCIRQEIPPPPFPGERGWLGDGVYTGELQDLTQCAIDLSHLLSQAKDLLKQERSPPTMRTMSNFIEIAYALTVRMTKIVPSLPDSWQPRTIAYINTEPEDPGSAEAWVGPVHAYTDVYIASVLNKLRSVCMFSTWIVMDCIAWLFPDSHELDGRWQHSKHVEQTMIDDMCSSVPFVLRWRSEATAKSLDQMETIADLIGGLSLVWPLGGAVFSPRIDPGQKAWIWGRLRKISQEGLEQASLLETDVKRTLDSFLNRPLY</sequence>
<evidence type="ECO:0000313" key="4">
    <source>
        <dbReference type="EMBL" id="KAL1311048.1"/>
    </source>
</evidence>
<keyword evidence="1" id="KW-0539">Nucleus</keyword>
<gene>
    <name evidence="4" type="ORF">AAFC00_001262</name>
</gene>
<dbReference type="GeneID" id="95974965"/>
<proteinExistence type="predicted"/>
<dbReference type="Pfam" id="PF00172">
    <property type="entry name" value="Zn_clus"/>
    <property type="match status" value="1"/>
</dbReference>
<dbReference type="InterPro" id="IPR001138">
    <property type="entry name" value="Zn2Cys6_DnaBD"/>
</dbReference>
<dbReference type="CDD" id="cd00067">
    <property type="entry name" value="GAL4"/>
    <property type="match status" value="1"/>
</dbReference>
<dbReference type="Pfam" id="PF11951">
    <property type="entry name" value="Fungal_trans_2"/>
    <property type="match status" value="1"/>
</dbReference>
<feature type="compositionally biased region" description="Polar residues" evidence="2">
    <location>
        <begin position="75"/>
        <end position="84"/>
    </location>
</feature>
<feature type="region of interest" description="Disordered" evidence="2">
    <location>
        <begin position="50"/>
        <end position="91"/>
    </location>
</feature>
<dbReference type="PANTHER" id="PTHR38791">
    <property type="entry name" value="ZN(II)2CYS6 TRANSCRIPTION FACTOR (EUROFUNG)-RELATED-RELATED"/>
    <property type="match status" value="1"/>
</dbReference>
<organism evidence="4 5">
    <name type="scientific">Neodothiora populina</name>
    <dbReference type="NCBI Taxonomy" id="2781224"/>
    <lineage>
        <taxon>Eukaryota</taxon>
        <taxon>Fungi</taxon>
        <taxon>Dikarya</taxon>
        <taxon>Ascomycota</taxon>
        <taxon>Pezizomycotina</taxon>
        <taxon>Dothideomycetes</taxon>
        <taxon>Dothideomycetidae</taxon>
        <taxon>Dothideales</taxon>
        <taxon>Dothioraceae</taxon>
        <taxon>Neodothiora</taxon>
    </lineage>
</organism>
<dbReference type="RefSeq" id="XP_069203897.1">
    <property type="nucleotide sequence ID" value="XM_069347904.1"/>
</dbReference>
<evidence type="ECO:0000256" key="2">
    <source>
        <dbReference type="SAM" id="MobiDB-lite"/>
    </source>
</evidence>